<dbReference type="GO" id="GO:0045893">
    <property type="term" value="P:positive regulation of DNA-templated transcription"/>
    <property type="evidence" value="ECO:0007669"/>
    <property type="project" value="TreeGrafter"/>
</dbReference>
<feature type="compositionally biased region" description="Basic and acidic residues" evidence="1">
    <location>
        <begin position="2594"/>
        <end position="2604"/>
    </location>
</feature>
<evidence type="ECO:0000259" key="2">
    <source>
        <dbReference type="Pfam" id="PF15249"/>
    </source>
</evidence>
<feature type="region of interest" description="Disordered" evidence="1">
    <location>
        <begin position="2115"/>
        <end position="2179"/>
    </location>
</feature>
<feature type="region of interest" description="Disordered" evidence="1">
    <location>
        <begin position="2564"/>
        <end position="2658"/>
    </location>
</feature>
<protein>
    <submittedName>
        <fullName evidence="4">Mucin-17</fullName>
    </submittedName>
</protein>
<dbReference type="InterPro" id="IPR052438">
    <property type="entry name" value="Chromatin_remod/trans_coact"/>
</dbReference>
<feature type="region of interest" description="Disordered" evidence="1">
    <location>
        <begin position="2802"/>
        <end position="2833"/>
    </location>
</feature>
<feature type="compositionally biased region" description="Basic and acidic residues" evidence="1">
    <location>
        <begin position="2810"/>
        <end position="2833"/>
    </location>
</feature>
<dbReference type="GeneID" id="108673520"/>
<dbReference type="GO" id="GO:0016514">
    <property type="term" value="C:SWI/SNF complex"/>
    <property type="evidence" value="ECO:0007669"/>
    <property type="project" value="TreeGrafter"/>
</dbReference>
<feature type="region of interest" description="Disordered" evidence="1">
    <location>
        <begin position="2897"/>
        <end position="2966"/>
    </location>
</feature>
<gene>
    <name evidence="4" type="primary">LOC108673520</name>
</gene>
<dbReference type="KEGG" id="hazt:108673520"/>
<feature type="compositionally biased region" description="Low complexity" evidence="1">
    <location>
        <begin position="2050"/>
        <end position="2071"/>
    </location>
</feature>
<feature type="region of interest" description="Disordered" evidence="1">
    <location>
        <begin position="1558"/>
        <end position="1596"/>
    </location>
</feature>
<feature type="compositionally biased region" description="Basic and acidic residues" evidence="1">
    <location>
        <begin position="2632"/>
        <end position="2642"/>
    </location>
</feature>
<feature type="region of interest" description="Disordered" evidence="1">
    <location>
        <begin position="2447"/>
        <end position="2535"/>
    </location>
</feature>
<dbReference type="PANTHER" id="PTHR15572:SF0">
    <property type="entry name" value="GLUTAMINE-RICH PROTEIN-RELATED"/>
    <property type="match status" value="1"/>
</dbReference>
<feature type="compositionally biased region" description="Polar residues" evidence="1">
    <location>
        <begin position="2897"/>
        <end position="2907"/>
    </location>
</feature>
<feature type="compositionally biased region" description="Basic and acidic residues" evidence="1">
    <location>
        <begin position="2928"/>
        <end position="2943"/>
    </location>
</feature>
<feature type="domain" description="GLTSCR protein conserved" evidence="2">
    <location>
        <begin position="2296"/>
        <end position="2396"/>
    </location>
</feature>
<dbReference type="Proteomes" id="UP000694843">
    <property type="component" value="Unplaced"/>
</dbReference>
<feature type="compositionally biased region" description="Polar residues" evidence="1">
    <location>
        <begin position="1890"/>
        <end position="1901"/>
    </location>
</feature>
<feature type="region of interest" description="Disordered" evidence="1">
    <location>
        <begin position="2039"/>
        <end position="2071"/>
    </location>
</feature>
<feature type="compositionally biased region" description="Acidic residues" evidence="1">
    <location>
        <begin position="2605"/>
        <end position="2615"/>
    </location>
</feature>
<dbReference type="OrthoDB" id="6376665at2759"/>
<feature type="compositionally biased region" description="Low complexity" evidence="1">
    <location>
        <begin position="1008"/>
        <end position="1046"/>
    </location>
</feature>
<evidence type="ECO:0000313" key="4">
    <source>
        <dbReference type="RefSeq" id="XP_018016854.2"/>
    </source>
</evidence>
<evidence type="ECO:0000313" key="3">
    <source>
        <dbReference type="Proteomes" id="UP000694843"/>
    </source>
</evidence>
<feature type="compositionally biased region" description="Basic residues" evidence="1">
    <location>
        <begin position="1576"/>
        <end position="1587"/>
    </location>
</feature>
<feature type="compositionally biased region" description="Basic and acidic residues" evidence="1">
    <location>
        <begin position="2498"/>
        <end position="2524"/>
    </location>
</feature>
<feature type="compositionally biased region" description="Low complexity" evidence="1">
    <location>
        <begin position="2124"/>
        <end position="2156"/>
    </location>
</feature>
<dbReference type="RefSeq" id="XP_018016854.2">
    <property type="nucleotide sequence ID" value="XM_018161365.2"/>
</dbReference>
<feature type="region of interest" description="Disordered" evidence="1">
    <location>
        <begin position="1878"/>
        <end position="1901"/>
    </location>
</feature>
<feature type="region of interest" description="Disordered" evidence="1">
    <location>
        <begin position="32"/>
        <end position="52"/>
    </location>
</feature>
<feature type="region of interest" description="Disordered" evidence="1">
    <location>
        <begin position="990"/>
        <end position="1067"/>
    </location>
</feature>
<reference evidence="4" key="1">
    <citation type="submission" date="2025-08" db="UniProtKB">
        <authorList>
            <consortium name="RefSeq"/>
        </authorList>
    </citation>
    <scope>IDENTIFICATION</scope>
    <source>
        <tissue evidence="4">Whole organism</tissue>
    </source>
</reference>
<evidence type="ECO:0000256" key="1">
    <source>
        <dbReference type="SAM" id="MobiDB-lite"/>
    </source>
</evidence>
<proteinExistence type="predicted"/>
<feature type="compositionally biased region" description="Low complexity" evidence="1">
    <location>
        <begin position="41"/>
        <end position="52"/>
    </location>
</feature>
<feature type="compositionally biased region" description="Basic residues" evidence="1">
    <location>
        <begin position="1047"/>
        <end position="1057"/>
    </location>
</feature>
<name>A0A8B7NSX6_HYAAZ</name>
<feature type="compositionally biased region" description="Low complexity" evidence="1">
    <location>
        <begin position="1558"/>
        <end position="1567"/>
    </location>
</feature>
<organism evidence="3 4">
    <name type="scientific">Hyalella azteca</name>
    <name type="common">Amphipod</name>
    <dbReference type="NCBI Taxonomy" id="294128"/>
    <lineage>
        <taxon>Eukaryota</taxon>
        <taxon>Metazoa</taxon>
        <taxon>Ecdysozoa</taxon>
        <taxon>Arthropoda</taxon>
        <taxon>Crustacea</taxon>
        <taxon>Multicrustacea</taxon>
        <taxon>Malacostraca</taxon>
        <taxon>Eumalacostraca</taxon>
        <taxon>Peracarida</taxon>
        <taxon>Amphipoda</taxon>
        <taxon>Senticaudata</taxon>
        <taxon>Talitrida</taxon>
        <taxon>Talitroidea</taxon>
        <taxon>Hyalellidae</taxon>
        <taxon>Hyalella</taxon>
    </lineage>
</organism>
<dbReference type="InterPro" id="IPR015671">
    <property type="entry name" value="GSCR1_dom"/>
</dbReference>
<feature type="region of interest" description="Disordered" evidence="1">
    <location>
        <begin position="335"/>
        <end position="365"/>
    </location>
</feature>
<dbReference type="PANTHER" id="PTHR15572">
    <property type="entry name" value="GLIOMA TUMOR SUPPRESSOR CANDIDATE REGION GENE 1"/>
    <property type="match status" value="1"/>
</dbReference>
<sequence length="3075" mass="323484">MDDGGQRLLDVIDDNHALESFLRENFPSSGLESPHLESIVSSSSSSAAGNNAGGSETCLDSLVFDGNHLVVSATAAAAAAAAAHKNNVTTGSSQNCNMASSASTIHVTDAQNSLLQHQNNTTSIHGHQQHHHLRTMSPAVQQLQQHLAGPISGISLEHQQQPSILLPQSALTAADLGNSLSGSALDDKNKMLLITSDGMSAEQSSLQQFLSSSCIVSQHQTLQQNQQQQHQIQTSHSFHNSSLPSFIIESGSKTETLAPSFASSQNVDQNQNNGMSSMLVSSSSAQTKHQINLAVPASSDLNSQHSITFGSTLRGSLESLGAVACASNGSTLHSFTSSSVRSQASPKGVSPNSRNLNSKTSNFTSLQSNKSKNAALGATTLSGLTNILTGEASTVSNLTTLSNMSPFTATVSSSSIASYSNLSLSNFSNLSNLSGIQLVNNNGQVIKATSSECGGLLSNSSQTQLQSTMCLPTMSSSSSGQQMAPQASVVQGSQIIGSQVLGTSTLLSQTNSVLNGSNNSSNAVGSLFVTPNSSILNGQAQLSSSSFSLQSLAVANQPQVIFTTASNLKNNGGFTLASTSGSPCVSQISSSSNSSFGGRSTAQAIRSSAPAAQVLASSNNSSGMKLQSVGGGVMLAAASQSNTLKPLVPGTGQLIQLLTNNRVVTSANKLIQPKQPQLLPKPVVCAPVNTQSGPQVVPGKTLISGTPSRSVATTPPCSTNLPSPVSTSLSLSQAAPALVALTGSNQTMLTGTSVSGAPNSGSGAGTGLLLNGSLLQNSIQGLQAGLQQPILIQHANGMQFLIRPAGNAGTTPLFLNSSPQFLLNTSGGQSAAAGNKTPASVTPQAIMIPGANGQAPTFVVPQGLAQSFAANQNLSAQTTNLMSTASARQVSPAQTPFYRFVTQQAGPTLQLQQINIPNGPSYIAVPSNATLNLPASAMLGGTVRPLTPSLQTPTIQLAPSPQLGGQQTLQLAPTVLAQQNAITIPSSMMPATSTKEDVHSSANNSVDTSLPSSSSMFTSQLQPQNCQPQPQQISQAPPAVQASQQVQKKKKTKKKKKEKEQKEPKVKNSINLNDIMKETGIFGDLYFDENDFGPISAEDEAQMNGGSNLSSSYGNAVEHASSSGCIISVSPSVTNVVSSNTTSTSATSPAVSRSVVLASTPGAQAQYSSVVASLPTPLSGLMSSNMTANITATPNLICVNSGPGSSSAATLTLTSNSLNTPIFTSTPSPATNSSLNASIFPTNFVNIPGNSLAPQFLTGKVGGMGLPQSGMVATVDATGKLILGSLSALRPQLVQGCNTSAASTFLSTANGLVMALPSVPLATDDLPTSSGSRVVTSQTFLNTITGGGGNVLSNTVGGPTMVLSNFSGANALNITTSSSPSILTSLPVSLQASVVPSNYVTAGTATISPVLQRKTPVGNDITKVAQNTQLFKALQPENGSASLSMGSLSSLTDDGSIIIGCQSFKPTSTGYGVNKTQIVPLNVIAGNSTSHNNGINTSRITSSVSTNTSSSNIPFITSYTGTVKSPGSQTLVLPSPTIKISIASESSCNDQLFKNYGSSSSTSKVSVPAFSVTSKNNKRPSRSKKRKSLDDEMSINCPTSSAESSIMNHLQDQKSPTGCKPILLPLSSPISNIKTTTTLSNGFALSIQKPSLESPTNNMSLSPKSGSLRNMPTIIELSGAVCNGNVSSTCNTVGNSSTNSVVSSLPVLHVASTGIVATNNNSKPTIKQVFISPANQENFKRVVAELQALSNKDNISNEDKANQARLYNEYNRIIDSSKPVDVTAKPTPVAVSSSCSVASATSPTIRYSHPVGHKFITLSPKTKVPSSSLKQTVNKEPRAILPNRSINSCSLSSNSQLFSSSGANCLVPSSVVSNVSLGSKSKSSPCLFDSSASGNDASKRCSMSNTSSNTIKLFEETHCVVSDMPALTTSNNNFNSGVTQATTDVGCAGTSSRSFPTSCGSTAVTPPYTPSPNAPVLPAANNGPSGSLARYSNSSTPVTLLLHSGATVTSVSCANFVTTTSTANQLIGSSVELNDQYKSKNSGQCMDEVSSPGASMPLLSPGSSMGSSSVKSSGSYSDCSLRFITPPPSNSPVVSTCPSSSVRDRTSVAYSNISTVNTTSPYDSNVPTSCNTSSSSATRSSNPPNSSPRLNSNNNPGYSPQPVCLPQTSPITPTASPNPSCMQASEYGHYLPKLLPVSSAPAQFNSMVSQNNCEPTACAFAGSTASIVYGENTVPMNSVVGDQSHLISNAATPIDPYYHAVYQAAPEYSANFTPVKNCSNIPCTQDKLFEHQLKTDQRGALNPDYKTPFKSKLDACKRLIRYHVFSDTGPTAQDLAEKDAAFEVHSENIVKKIQQMKYKYQSLLLKDSQRRHPTAETVMLYRLFLQEERARQERDRNLRDAGVLLDVPALPAVKKTEPSTSSLYPWEEEWKNEQIYTFSPQRFEDNAGADDDFQADLKDDQNDHNFLLKGNSRAEESSVVNFPSREELNTPNSSSLLLRDENNGSCSREDLHTPHMRAFSRDGTDSPCENSHIDIPEQKKTELSFTERCKKTQKVQEDLYDKLFAGANHDPPNSSIKIDAEKNKVSSGTSIKSTKLDSPQKESDTWDEDEEEALDEPALQIMEESEPELEPLADREDNKEEELCASPDLSPERLQDERGFARRDSIVYRRPTSCDSLDSRGSGSPELCVITNTSNASSPTPLVTQPDCGPLKNSVPKIESFSKSVGALLSFSNSSVNSTCVSEKRNSLDERFNHLCQYSKPNGAELVSPEGPIAAHVKEDLRKTVESNVSSDFSKSHLLVQQTQSYPGRVAEHEKSKNDKTTKEKNKEKDSKKLKIKLKCGKKSPCVPPIKLRTEEKGGGGLKLIFKKQGTGDYYRVGDEGSKEYRVEKKRDEVNMSNGISEGSLSRTAPIAEAVPDAVESVRVGGGGEDRKRREHFSDDREKKRCKKDRSKGDRINSRPCLEAPTGRFPLHAGFESPEWYGAPGHFSHAGPQLLRHSLYPAPSLHTGASVAAMSHYTPVHHHPHAAPSHPGMLGAAPTRPLPDTRPFGAPLPPHYHPQPTLDLYRARNTHPSYF</sequence>
<keyword evidence="3" id="KW-1185">Reference proteome</keyword>
<feature type="compositionally biased region" description="Polar residues" evidence="1">
    <location>
        <begin position="2166"/>
        <end position="2179"/>
    </location>
</feature>
<dbReference type="Pfam" id="PF15249">
    <property type="entry name" value="GLTSCR1"/>
    <property type="match status" value="1"/>
</dbReference>
<accession>A0A8B7NSX6</accession>